<reference evidence="9 10" key="1">
    <citation type="submission" date="2018-08" db="EMBL/GenBank/DDBJ databases">
        <title>Genetic Globetrotter - A new plasmid hitch-hiking vast phylogenetic and geographic distances.</title>
        <authorList>
            <person name="Vollmers J."/>
            <person name="Petersen J."/>
        </authorList>
    </citation>
    <scope>NUCLEOTIDE SEQUENCE [LARGE SCALE GENOMIC DNA]</scope>
    <source>
        <strain evidence="9 10">DSM 26383</strain>
        <plasmid evidence="10">pridsm_02</plasmid>
    </source>
</reference>
<dbReference type="CDD" id="cd16913">
    <property type="entry name" value="YkuD_like"/>
    <property type="match status" value="1"/>
</dbReference>
<evidence type="ECO:0000313" key="10">
    <source>
        <dbReference type="Proteomes" id="UP000325785"/>
    </source>
</evidence>
<dbReference type="EMBL" id="CP031600">
    <property type="protein sequence ID" value="QEW29947.1"/>
    <property type="molecule type" value="Genomic_DNA"/>
</dbReference>
<dbReference type="InterPro" id="IPR005490">
    <property type="entry name" value="LD_TPept_cat_dom"/>
</dbReference>
<evidence type="ECO:0000313" key="9">
    <source>
        <dbReference type="EMBL" id="QEW29947.1"/>
    </source>
</evidence>
<dbReference type="Gene3D" id="2.40.440.10">
    <property type="entry name" value="L,D-transpeptidase catalytic domain-like"/>
    <property type="match status" value="1"/>
</dbReference>
<comment type="similarity">
    <text evidence="2">Belongs to the YkuD family.</text>
</comment>
<evidence type="ECO:0000256" key="3">
    <source>
        <dbReference type="ARBA" id="ARBA00022679"/>
    </source>
</evidence>
<sequence>MNKRDWTAGCISVTDRQIEDIYAMVRDGTPIDIYA</sequence>
<comment type="pathway">
    <text evidence="1 7">Cell wall biogenesis; peptidoglycan biosynthesis.</text>
</comment>
<evidence type="ECO:0000256" key="1">
    <source>
        <dbReference type="ARBA" id="ARBA00004752"/>
    </source>
</evidence>
<dbReference type="KEGG" id="rid:RIdsm_05793"/>
<keyword evidence="6 7" id="KW-0961">Cell wall biogenesis/degradation</keyword>
<dbReference type="AlphaFoldDB" id="A0A5P3AKY8"/>
<keyword evidence="3" id="KW-0808">Transferase</keyword>
<dbReference type="GO" id="GO:0071555">
    <property type="term" value="P:cell wall organization"/>
    <property type="evidence" value="ECO:0007669"/>
    <property type="project" value="UniProtKB-UniRule"/>
</dbReference>
<evidence type="ECO:0000256" key="5">
    <source>
        <dbReference type="ARBA" id="ARBA00022984"/>
    </source>
</evidence>
<keyword evidence="9" id="KW-0614">Plasmid</keyword>
<dbReference type="UniPathway" id="UPA00219"/>
<dbReference type="Pfam" id="PF03734">
    <property type="entry name" value="YkuD"/>
    <property type="match status" value="1"/>
</dbReference>
<proteinExistence type="inferred from homology"/>
<dbReference type="GO" id="GO:0004180">
    <property type="term" value="F:carboxypeptidase activity"/>
    <property type="evidence" value="ECO:0007669"/>
    <property type="project" value="UniProtKB-ARBA"/>
</dbReference>
<dbReference type="GO" id="GO:0008360">
    <property type="term" value="P:regulation of cell shape"/>
    <property type="evidence" value="ECO:0007669"/>
    <property type="project" value="UniProtKB-UniRule"/>
</dbReference>
<evidence type="ECO:0000259" key="8">
    <source>
        <dbReference type="PROSITE" id="PS52029"/>
    </source>
</evidence>
<dbReference type="SUPFAM" id="SSF141523">
    <property type="entry name" value="L,D-transpeptidase catalytic domain-like"/>
    <property type="match status" value="1"/>
</dbReference>
<evidence type="ECO:0000256" key="4">
    <source>
        <dbReference type="ARBA" id="ARBA00022960"/>
    </source>
</evidence>
<keyword evidence="4 7" id="KW-0133">Cell shape</keyword>
<feature type="domain" description="L,D-TPase catalytic" evidence="8">
    <location>
        <begin position="1"/>
        <end position="34"/>
    </location>
</feature>
<dbReference type="PROSITE" id="PS52029">
    <property type="entry name" value="LD_TPASE"/>
    <property type="match status" value="1"/>
</dbReference>
<name>A0A5P3AKY8_9RHOB</name>
<dbReference type="GO" id="GO:0009252">
    <property type="term" value="P:peptidoglycan biosynthetic process"/>
    <property type="evidence" value="ECO:0007669"/>
    <property type="project" value="UniProtKB-UniPathway"/>
</dbReference>
<dbReference type="InterPro" id="IPR038063">
    <property type="entry name" value="Transpep_catalytic_dom"/>
</dbReference>
<evidence type="ECO:0000256" key="6">
    <source>
        <dbReference type="ARBA" id="ARBA00023316"/>
    </source>
</evidence>
<keyword evidence="5 7" id="KW-0573">Peptidoglycan synthesis</keyword>
<comment type="caution">
    <text evidence="7">Lacks conserved residue(s) required for the propagation of feature annotation.</text>
</comment>
<accession>A0A5P3AKY8</accession>
<evidence type="ECO:0000256" key="7">
    <source>
        <dbReference type="PROSITE-ProRule" id="PRU01373"/>
    </source>
</evidence>
<evidence type="ECO:0000256" key="2">
    <source>
        <dbReference type="ARBA" id="ARBA00005992"/>
    </source>
</evidence>
<geneLocation type="plasmid" evidence="10">
    <name>pridsm_02</name>
</geneLocation>
<gene>
    <name evidence="9" type="ORF">RIdsm_05793</name>
</gene>
<protein>
    <recommendedName>
        <fullName evidence="8">L,D-TPase catalytic domain-containing protein</fullName>
    </recommendedName>
</protein>
<dbReference type="Proteomes" id="UP000325785">
    <property type="component" value="Plasmid pRIdsm_02"/>
</dbReference>
<organism evidence="9 10">
    <name type="scientific">Roseovarius indicus</name>
    <dbReference type="NCBI Taxonomy" id="540747"/>
    <lineage>
        <taxon>Bacteria</taxon>
        <taxon>Pseudomonadati</taxon>
        <taxon>Pseudomonadota</taxon>
        <taxon>Alphaproteobacteria</taxon>
        <taxon>Rhodobacterales</taxon>
        <taxon>Roseobacteraceae</taxon>
        <taxon>Roseovarius</taxon>
    </lineage>
</organism>
<dbReference type="GO" id="GO:0016740">
    <property type="term" value="F:transferase activity"/>
    <property type="evidence" value="ECO:0007669"/>
    <property type="project" value="UniProtKB-KW"/>
</dbReference>